<feature type="region of interest" description="Disordered" evidence="1">
    <location>
        <begin position="1"/>
        <end position="45"/>
    </location>
</feature>
<feature type="region of interest" description="Disordered" evidence="1">
    <location>
        <begin position="143"/>
        <end position="165"/>
    </location>
</feature>
<evidence type="ECO:0000313" key="2">
    <source>
        <dbReference type="EMBL" id="KAK7028878.1"/>
    </source>
</evidence>
<evidence type="ECO:0000256" key="1">
    <source>
        <dbReference type="SAM" id="MobiDB-lite"/>
    </source>
</evidence>
<name>A0AAW0BQE7_9AGAR</name>
<dbReference type="Proteomes" id="UP001383192">
    <property type="component" value="Unassembled WGS sequence"/>
</dbReference>
<reference evidence="2 3" key="1">
    <citation type="submission" date="2024-01" db="EMBL/GenBank/DDBJ databases">
        <title>A draft genome for a cacao thread blight-causing isolate of Paramarasmius palmivorus.</title>
        <authorList>
            <person name="Baruah I.K."/>
            <person name="Bukari Y."/>
            <person name="Amoako-Attah I."/>
            <person name="Meinhardt L.W."/>
            <person name="Bailey B.A."/>
            <person name="Cohen S.P."/>
        </authorList>
    </citation>
    <scope>NUCLEOTIDE SEQUENCE [LARGE SCALE GENOMIC DNA]</scope>
    <source>
        <strain evidence="2 3">GH-12</strain>
    </source>
</reference>
<accession>A0AAW0BQE7</accession>
<sequence>MSKQTEHAVAINDENSTSTSNPTLSSSTNVLYHATPPSEPSDASDSIGDDFIDVVNHLVAERLKFLTTDALLPVFMDEINAVTREGSQARIVWSNHASQLSEMCLEEDTSAGSNKWPEICAPPLHLSRDDGFIFRAQASRKEVTVMNEPSNGNSRKQQEEDDTTMEEAVDTGTNLSPAVVAAYHEVSVPIATVDFSAGGFDVQYINDFTAFLLHVSDGAPPRPPWWSAVVYRWVDQEETWELARVPKKPVCKKPRCAGIQEWNQSGRFRPTSLKPPKTATLTDLCDTWWIWWSTSNPDWRTYVDDFVVSGGDGDWSDMELAGKDGLVLHLVALRWWHDCGGESDNAGMWLEAVKSFYDTLGCLHTHTTTKYREALTDARKKKGLKRKPEPLENSTKKKKCAC</sequence>
<feature type="compositionally biased region" description="Low complexity" evidence="1">
    <location>
        <begin position="15"/>
        <end position="29"/>
    </location>
</feature>
<protein>
    <submittedName>
        <fullName evidence="2">Uncharacterized protein</fullName>
    </submittedName>
</protein>
<keyword evidence="3" id="KW-1185">Reference proteome</keyword>
<proteinExistence type="predicted"/>
<comment type="caution">
    <text evidence="2">The sequence shown here is derived from an EMBL/GenBank/DDBJ whole genome shotgun (WGS) entry which is preliminary data.</text>
</comment>
<gene>
    <name evidence="2" type="ORF">VNI00_014802</name>
</gene>
<dbReference type="EMBL" id="JAYKXP010000087">
    <property type="protein sequence ID" value="KAK7028878.1"/>
    <property type="molecule type" value="Genomic_DNA"/>
</dbReference>
<evidence type="ECO:0000313" key="3">
    <source>
        <dbReference type="Proteomes" id="UP001383192"/>
    </source>
</evidence>
<organism evidence="2 3">
    <name type="scientific">Paramarasmius palmivorus</name>
    <dbReference type="NCBI Taxonomy" id="297713"/>
    <lineage>
        <taxon>Eukaryota</taxon>
        <taxon>Fungi</taxon>
        <taxon>Dikarya</taxon>
        <taxon>Basidiomycota</taxon>
        <taxon>Agaricomycotina</taxon>
        <taxon>Agaricomycetes</taxon>
        <taxon>Agaricomycetidae</taxon>
        <taxon>Agaricales</taxon>
        <taxon>Marasmiineae</taxon>
        <taxon>Marasmiaceae</taxon>
        <taxon>Paramarasmius</taxon>
    </lineage>
</organism>
<feature type="region of interest" description="Disordered" evidence="1">
    <location>
        <begin position="382"/>
        <end position="402"/>
    </location>
</feature>
<dbReference type="AlphaFoldDB" id="A0AAW0BQE7"/>